<dbReference type="PANTHER" id="PTHR12549:SF51">
    <property type="entry name" value="JMJC DOMAIN-CONTAINING PROTEIN"/>
    <property type="match status" value="1"/>
</dbReference>
<evidence type="ECO:0000256" key="1">
    <source>
        <dbReference type="ARBA" id="ARBA00004123"/>
    </source>
</evidence>
<sequence length="244" mass="28418">MTDAASEIDKCTTITLVNVLVHTAKVDSSRRQENAIIDLKLKHKAQDKKRLCNDEIVRDGYAKHNPSPEHCEGKEGALWDIFRREDVPRLKEYLREHSKEFRHKYVYNPVRDETFYLTQQHTRKLKVDYGVEPWTIVQKLGEAVFIPAGCPHQVRNFQSCTKIALDFVSPENVRQCMIPNEDLRLLPKEHRSKEEKLVVKKMIVYAVNRAVQTLKDDLKHFLPERSDSAQSPLLSDLQFLLDNL</sequence>
<dbReference type="GO" id="GO:0046872">
    <property type="term" value="F:metal ion binding"/>
    <property type="evidence" value="ECO:0007669"/>
    <property type="project" value="UniProtKB-KW"/>
</dbReference>
<dbReference type="GO" id="GO:0006357">
    <property type="term" value="P:regulation of transcription by RNA polymerase II"/>
    <property type="evidence" value="ECO:0007669"/>
    <property type="project" value="TreeGrafter"/>
</dbReference>
<reference evidence="5" key="1">
    <citation type="submission" date="2015-06" db="UniProtKB">
        <authorList>
            <consortium name="EnsemblPlants"/>
        </authorList>
    </citation>
    <scope>IDENTIFICATION</scope>
</reference>
<evidence type="ECO:0000256" key="3">
    <source>
        <dbReference type="ARBA" id="ARBA00022723"/>
    </source>
</evidence>
<dbReference type="AlphaFoldDB" id="M8BR72"/>
<dbReference type="InterPro" id="IPR003347">
    <property type="entry name" value="JmjC_dom"/>
</dbReference>
<dbReference type="GO" id="GO:0003712">
    <property type="term" value="F:transcription coregulator activity"/>
    <property type="evidence" value="ECO:0007669"/>
    <property type="project" value="TreeGrafter"/>
</dbReference>
<dbReference type="SMART" id="SM00558">
    <property type="entry name" value="JmjC"/>
    <property type="match status" value="1"/>
</dbReference>
<dbReference type="InterPro" id="IPR045109">
    <property type="entry name" value="LSDs-like"/>
</dbReference>
<dbReference type="SUPFAM" id="SSF51197">
    <property type="entry name" value="Clavaminate synthase-like"/>
    <property type="match status" value="1"/>
</dbReference>
<comment type="similarity">
    <text evidence="2">Belongs to the JARID1 histone demethylase family.</text>
</comment>
<dbReference type="GO" id="GO:0000118">
    <property type="term" value="C:histone deacetylase complex"/>
    <property type="evidence" value="ECO:0007669"/>
    <property type="project" value="TreeGrafter"/>
</dbReference>
<dbReference type="Pfam" id="PF02373">
    <property type="entry name" value="JmjC"/>
    <property type="match status" value="1"/>
</dbReference>
<proteinExistence type="inferred from homology"/>
<dbReference type="EnsemblPlants" id="EMT24288">
    <property type="protein sequence ID" value="EMT24288"/>
    <property type="gene ID" value="F775_13475"/>
</dbReference>
<dbReference type="PANTHER" id="PTHR12549">
    <property type="entry name" value="JMJC DOMAIN-CONTAINING HISTONE DEMETHYLATION PROTEIN"/>
    <property type="match status" value="1"/>
</dbReference>
<organism evidence="5">
    <name type="scientific">Aegilops tauschii</name>
    <name type="common">Tausch's goatgrass</name>
    <name type="synonym">Aegilops squarrosa</name>
    <dbReference type="NCBI Taxonomy" id="37682"/>
    <lineage>
        <taxon>Eukaryota</taxon>
        <taxon>Viridiplantae</taxon>
        <taxon>Streptophyta</taxon>
        <taxon>Embryophyta</taxon>
        <taxon>Tracheophyta</taxon>
        <taxon>Spermatophyta</taxon>
        <taxon>Magnoliopsida</taxon>
        <taxon>Liliopsida</taxon>
        <taxon>Poales</taxon>
        <taxon>Poaceae</taxon>
        <taxon>BOP clade</taxon>
        <taxon>Pooideae</taxon>
        <taxon>Triticodae</taxon>
        <taxon>Triticeae</taxon>
        <taxon>Triticinae</taxon>
        <taxon>Aegilops</taxon>
    </lineage>
</organism>
<dbReference type="GO" id="GO:0000785">
    <property type="term" value="C:chromatin"/>
    <property type="evidence" value="ECO:0007669"/>
    <property type="project" value="TreeGrafter"/>
</dbReference>
<dbReference type="GO" id="GO:0032454">
    <property type="term" value="F:histone H3K9 demethylase activity"/>
    <property type="evidence" value="ECO:0007669"/>
    <property type="project" value="InterPro"/>
</dbReference>
<comment type="subcellular location">
    <subcellularLocation>
        <location evidence="1">Nucleus</location>
    </subcellularLocation>
</comment>
<evidence type="ECO:0000256" key="2">
    <source>
        <dbReference type="ARBA" id="ARBA00006801"/>
    </source>
</evidence>
<dbReference type="GO" id="GO:0031490">
    <property type="term" value="F:chromatin DNA binding"/>
    <property type="evidence" value="ECO:0007669"/>
    <property type="project" value="TreeGrafter"/>
</dbReference>
<evidence type="ECO:0000313" key="5">
    <source>
        <dbReference type="EnsemblPlants" id="EMT24288"/>
    </source>
</evidence>
<dbReference type="PROSITE" id="PS51184">
    <property type="entry name" value="JMJC"/>
    <property type="match status" value="1"/>
</dbReference>
<name>M8BR72_AEGTA</name>
<keyword evidence="3" id="KW-0479">Metal-binding</keyword>
<accession>M8BR72</accession>
<keyword evidence="4" id="KW-0539">Nucleus</keyword>
<dbReference type="Gene3D" id="2.60.120.650">
    <property type="entry name" value="Cupin"/>
    <property type="match status" value="1"/>
</dbReference>
<evidence type="ECO:0000256" key="4">
    <source>
        <dbReference type="ARBA" id="ARBA00023242"/>
    </source>
</evidence>
<dbReference type="ExpressionAtlas" id="M8BR72">
    <property type="expression patterns" value="baseline"/>
</dbReference>
<protein>
    <submittedName>
        <fullName evidence="5">Uncharacterized protein</fullName>
    </submittedName>
</protein>